<dbReference type="InterPro" id="IPR051311">
    <property type="entry name" value="DedA_domain"/>
</dbReference>
<keyword evidence="1" id="KW-0812">Transmembrane</keyword>
<feature type="transmembrane region" description="Helical" evidence="1">
    <location>
        <begin position="172"/>
        <end position="190"/>
    </location>
</feature>
<dbReference type="RefSeq" id="WP_138287832.1">
    <property type="nucleotide sequence ID" value="NZ_CP058350.1"/>
</dbReference>
<dbReference type="InterPro" id="IPR032816">
    <property type="entry name" value="VTT_dom"/>
</dbReference>
<keyword evidence="1" id="KW-0472">Membrane</keyword>
<reference evidence="3 4" key="1">
    <citation type="submission" date="2020-06" db="EMBL/GenBank/DDBJ databases">
        <title>Genome sequence of Rhizobium sp strain ADMK78.</title>
        <authorList>
            <person name="Rahi P."/>
        </authorList>
    </citation>
    <scope>NUCLEOTIDE SEQUENCE [LARGE SCALE GENOMIC DNA]</scope>
    <source>
        <strain evidence="3 4">ADMK78</strain>
    </source>
</reference>
<sequence length="203" mass="21602">MSEALLEIIPAYGLPMLALLTALSCLGLPFPVSFAMMLMGSLAAAGDFDVTLVFMTAFLAALLGDQIGFAVGRYGGTRVIARITRTPQRKAMLAQAEARMAATGMTAVFFTRWLLSPIGPYVNIIAGATRFPWARFSLASFAGELIWTGGYTGLGVVFADNIVAIAEFASDLSGLLVSAVVALALGWRILQILRHSRSDNHEA</sequence>
<feature type="transmembrane region" description="Helical" evidence="1">
    <location>
        <begin position="52"/>
        <end position="75"/>
    </location>
</feature>
<keyword evidence="4" id="KW-1185">Reference proteome</keyword>
<feature type="transmembrane region" description="Helical" evidence="1">
    <location>
        <begin position="12"/>
        <end position="32"/>
    </location>
</feature>
<proteinExistence type="predicted"/>
<evidence type="ECO:0000313" key="4">
    <source>
        <dbReference type="Proteomes" id="UP000308530"/>
    </source>
</evidence>
<dbReference type="EMBL" id="CP058350">
    <property type="protein sequence ID" value="QLF71137.1"/>
    <property type="molecule type" value="Genomic_DNA"/>
</dbReference>
<gene>
    <name evidence="3" type="ORF">FE840_017130</name>
</gene>
<keyword evidence="1" id="KW-1133">Transmembrane helix</keyword>
<dbReference type="PANTHER" id="PTHR42709">
    <property type="entry name" value="ALKALINE PHOSPHATASE LIKE PROTEIN"/>
    <property type="match status" value="1"/>
</dbReference>
<protein>
    <submittedName>
        <fullName evidence="3">DedA family protein</fullName>
    </submittedName>
</protein>
<accession>A0ABX6QS87</accession>
<dbReference type="PANTHER" id="PTHR42709:SF2">
    <property type="entry name" value="INNER MEMBRANE PROTEIN YOHD"/>
    <property type="match status" value="1"/>
</dbReference>
<dbReference type="Pfam" id="PF09335">
    <property type="entry name" value="VTT_dom"/>
    <property type="match status" value="1"/>
</dbReference>
<feature type="domain" description="VTT" evidence="2">
    <location>
        <begin position="33"/>
        <end position="155"/>
    </location>
</feature>
<evidence type="ECO:0000259" key="2">
    <source>
        <dbReference type="Pfam" id="PF09335"/>
    </source>
</evidence>
<evidence type="ECO:0000256" key="1">
    <source>
        <dbReference type="SAM" id="Phobius"/>
    </source>
</evidence>
<dbReference type="Proteomes" id="UP000308530">
    <property type="component" value="Chromosome"/>
</dbReference>
<feature type="transmembrane region" description="Helical" evidence="1">
    <location>
        <begin position="145"/>
        <end position="166"/>
    </location>
</feature>
<evidence type="ECO:0000313" key="3">
    <source>
        <dbReference type="EMBL" id="QLF71137.1"/>
    </source>
</evidence>
<organism evidence="3 4">
    <name type="scientific">Peteryoungia desertarenae</name>
    <dbReference type="NCBI Taxonomy" id="1813451"/>
    <lineage>
        <taxon>Bacteria</taxon>
        <taxon>Pseudomonadati</taxon>
        <taxon>Pseudomonadota</taxon>
        <taxon>Alphaproteobacteria</taxon>
        <taxon>Hyphomicrobiales</taxon>
        <taxon>Rhizobiaceae</taxon>
        <taxon>Peteryoungia</taxon>
    </lineage>
</organism>
<name>A0ABX6QS87_9HYPH</name>